<organism evidence="1 2">
    <name type="scientific">Phytophthora citrophthora</name>
    <dbReference type="NCBI Taxonomy" id="4793"/>
    <lineage>
        <taxon>Eukaryota</taxon>
        <taxon>Sar</taxon>
        <taxon>Stramenopiles</taxon>
        <taxon>Oomycota</taxon>
        <taxon>Peronosporomycetes</taxon>
        <taxon>Peronosporales</taxon>
        <taxon>Peronosporaceae</taxon>
        <taxon>Phytophthora</taxon>
    </lineage>
</organism>
<gene>
    <name evidence="1" type="ORF">P3T76_002287</name>
</gene>
<evidence type="ECO:0000313" key="2">
    <source>
        <dbReference type="Proteomes" id="UP001259832"/>
    </source>
</evidence>
<accession>A0AAD9GXA6</accession>
<dbReference type="EMBL" id="JASMQC010000003">
    <property type="protein sequence ID" value="KAK1946735.1"/>
    <property type="molecule type" value="Genomic_DNA"/>
</dbReference>
<protein>
    <submittedName>
        <fullName evidence="1">Uncharacterized protein</fullName>
    </submittedName>
</protein>
<keyword evidence="2" id="KW-1185">Reference proteome</keyword>
<comment type="caution">
    <text evidence="1">The sequence shown here is derived from an EMBL/GenBank/DDBJ whole genome shotgun (WGS) entry which is preliminary data.</text>
</comment>
<evidence type="ECO:0000313" key="1">
    <source>
        <dbReference type="EMBL" id="KAK1946735.1"/>
    </source>
</evidence>
<dbReference type="AlphaFoldDB" id="A0AAD9GXA6"/>
<sequence length="62" mass="7046">MKEMNARTKFSEVDAGHSHNIVIQFVKANSLDKFTDFGTLILPESTEGNEVTFFWPNDVGHF</sequence>
<dbReference type="Proteomes" id="UP001259832">
    <property type="component" value="Unassembled WGS sequence"/>
</dbReference>
<reference evidence="1" key="1">
    <citation type="submission" date="2023-08" db="EMBL/GenBank/DDBJ databases">
        <title>Reference Genome Resource for the Citrus Pathogen Phytophthora citrophthora.</title>
        <authorList>
            <person name="Moller H."/>
            <person name="Coetzee B."/>
            <person name="Rose L.J."/>
            <person name="Van Niekerk J.M."/>
        </authorList>
    </citation>
    <scope>NUCLEOTIDE SEQUENCE</scope>
    <source>
        <strain evidence="1">STE-U-9442</strain>
    </source>
</reference>
<proteinExistence type="predicted"/>
<name>A0AAD9GXA6_9STRA</name>